<feature type="chain" id="PRO_5018018220" description="Secreted protein" evidence="2">
    <location>
        <begin position="24"/>
        <end position="102"/>
    </location>
</feature>
<dbReference type="Proteomes" id="UP000267821">
    <property type="component" value="Unassembled WGS sequence"/>
</dbReference>
<reference evidence="3 4" key="1">
    <citation type="journal article" date="2018" name="Nat. Ecol. Evol.">
        <title>Pezizomycetes genomes reveal the molecular basis of ectomycorrhizal truffle lifestyle.</title>
        <authorList>
            <person name="Murat C."/>
            <person name="Payen T."/>
            <person name="Noel B."/>
            <person name="Kuo A."/>
            <person name="Morin E."/>
            <person name="Chen J."/>
            <person name="Kohler A."/>
            <person name="Krizsan K."/>
            <person name="Balestrini R."/>
            <person name="Da Silva C."/>
            <person name="Montanini B."/>
            <person name="Hainaut M."/>
            <person name="Levati E."/>
            <person name="Barry K.W."/>
            <person name="Belfiori B."/>
            <person name="Cichocki N."/>
            <person name="Clum A."/>
            <person name="Dockter R.B."/>
            <person name="Fauchery L."/>
            <person name="Guy J."/>
            <person name="Iotti M."/>
            <person name="Le Tacon F."/>
            <person name="Lindquist E.A."/>
            <person name="Lipzen A."/>
            <person name="Malagnac F."/>
            <person name="Mello A."/>
            <person name="Molinier V."/>
            <person name="Miyauchi S."/>
            <person name="Poulain J."/>
            <person name="Riccioni C."/>
            <person name="Rubini A."/>
            <person name="Sitrit Y."/>
            <person name="Splivallo R."/>
            <person name="Traeger S."/>
            <person name="Wang M."/>
            <person name="Zifcakova L."/>
            <person name="Wipf D."/>
            <person name="Zambonelli A."/>
            <person name="Paolocci F."/>
            <person name="Nowrousian M."/>
            <person name="Ottonello S."/>
            <person name="Baldrian P."/>
            <person name="Spatafora J.W."/>
            <person name="Henrissat B."/>
            <person name="Nagy L.G."/>
            <person name="Aury J.M."/>
            <person name="Wincker P."/>
            <person name="Grigoriev I.V."/>
            <person name="Bonfante P."/>
            <person name="Martin F.M."/>
        </authorList>
    </citation>
    <scope>NUCLEOTIDE SEQUENCE [LARGE SCALE GENOMIC DNA]</scope>
    <source>
        <strain evidence="3 4">ATCC MYA-4762</strain>
    </source>
</reference>
<sequence length="102" mass="11655">MPFTHTLLFLANSLFASKQRSNASPLSNPWTTPLTWTYILTRSSPRCKYNDRNKVKRKFPRPQSNVSTNFLHHSGSSNASAQLLPFPSPTNFHSRIWAIIPQ</sequence>
<keyword evidence="2" id="KW-0732">Signal</keyword>
<feature type="compositionally biased region" description="Polar residues" evidence="1">
    <location>
        <begin position="62"/>
        <end position="71"/>
    </location>
</feature>
<gene>
    <name evidence="3" type="ORF">L211DRAFT_261316</name>
</gene>
<evidence type="ECO:0000313" key="3">
    <source>
        <dbReference type="EMBL" id="RPB29185.1"/>
    </source>
</evidence>
<protein>
    <recommendedName>
        <fullName evidence="5">Secreted protein</fullName>
    </recommendedName>
</protein>
<evidence type="ECO:0000313" key="4">
    <source>
        <dbReference type="Proteomes" id="UP000267821"/>
    </source>
</evidence>
<accession>A0A3N4MMD7</accession>
<dbReference type="InParanoid" id="A0A3N4MMD7"/>
<feature type="signal peptide" evidence="2">
    <location>
        <begin position="1"/>
        <end position="23"/>
    </location>
</feature>
<organism evidence="3 4">
    <name type="scientific">Terfezia boudieri ATCC MYA-4762</name>
    <dbReference type="NCBI Taxonomy" id="1051890"/>
    <lineage>
        <taxon>Eukaryota</taxon>
        <taxon>Fungi</taxon>
        <taxon>Dikarya</taxon>
        <taxon>Ascomycota</taxon>
        <taxon>Pezizomycotina</taxon>
        <taxon>Pezizomycetes</taxon>
        <taxon>Pezizales</taxon>
        <taxon>Pezizaceae</taxon>
        <taxon>Terfezia</taxon>
    </lineage>
</organism>
<dbReference type="AlphaFoldDB" id="A0A3N4MMD7"/>
<dbReference type="EMBL" id="ML121528">
    <property type="protein sequence ID" value="RPB29185.1"/>
    <property type="molecule type" value="Genomic_DNA"/>
</dbReference>
<keyword evidence="4" id="KW-1185">Reference proteome</keyword>
<proteinExistence type="predicted"/>
<evidence type="ECO:0008006" key="5">
    <source>
        <dbReference type="Google" id="ProtNLM"/>
    </source>
</evidence>
<evidence type="ECO:0000256" key="1">
    <source>
        <dbReference type="SAM" id="MobiDB-lite"/>
    </source>
</evidence>
<feature type="region of interest" description="Disordered" evidence="1">
    <location>
        <begin position="50"/>
        <end position="71"/>
    </location>
</feature>
<name>A0A3N4MMD7_9PEZI</name>
<evidence type="ECO:0000256" key="2">
    <source>
        <dbReference type="SAM" id="SignalP"/>
    </source>
</evidence>